<dbReference type="InterPro" id="IPR004358">
    <property type="entry name" value="Sig_transdc_His_kin-like_C"/>
</dbReference>
<dbReference type="InterPro" id="IPR036097">
    <property type="entry name" value="HisK_dim/P_sf"/>
</dbReference>
<dbReference type="AlphaFoldDB" id="A0A1P8WH96"/>
<evidence type="ECO:0000256" key="6">
    <source>
        <dbReference type="SAM" id="Coils"/>
    </source>
</evidence>
<dbReference type="Gene3D" id="3.30.450.20">
    <property type="entry name" value="PAS domain"/>
    <property type="match status" value="3"/>
</dbReference>
<dbReference type="CDD" id="cd00130">
    <property type="entry name" value="PAS"/>
    <property type="match status" value="3"/>
</dbReference>
<dbReference type="SUPFAM" id="SSF55874">
    <property type="entry name" value="ATPase domain of HSP90 chaperone/DNA topoisomerase II/histidine kinase"/>
    <property type="match status" value="1"/>
</dbReference>
<dbReference type="NCBIfam" id="TIGR00229">
    <property type="entry name" value="sensory_box"/>
    <property type="match status" value="3"/>
</dbReference>
<evidence type="ECO:0000313" key="12">
    <source>
        <dbReference type="Proteomes" id="UP000187735"/>
    </source>
</evidence>
<dbReference type="InterPro" id="IPR000014">
    <property type="entry name" value="PAS"/>
</dbReference>
<dbReference type="PROSITE" id="PS50112">
    <property type="entry name" value="PAS"/>
    <property type="match status" value="1"/>
</dbReference>
<dbReference type="Gene3D" id="1.10.287.130">
    <property type="match status" value="1"/>
</dbReference>
<dbReference type="STRING" id="1891926.Fuma_03074"/>
<keyword evidence="5" id="KW-0418">Kinase</keyword>
<dbReference type="InterPro" id="IPR001610">
    <property type="entry name" value="PAC"/>
</dbReference>
<dbReference type="InterPro" id="IPR036890">
    <property type="entry name" value="HATPase_C_sf"/>
</dbReference>
<evidence type="ECO:0000256" key="7">
    <source>
        <dbReference type="SAM" id="Phobius"/>
    </source>
</evidence>
<dbReference type="Pfam" id="PF08448">
    <property type="entry name" value="PAS_4"/>
    <property type="match status" value="1"/>
</dbReference>
<dbReference type="Proteomes" id="UP000187735">
    <property type="component" value="Chromosome"/>
</dbReference>
<comment type="catalytic activity">
    <reaction evidence="1">
        <text>ATP + protein L-histidine = ADP + protein N-phospho-L-histidine.</text>
        <dbReference type="EC" id="2.7.13.3"/>
    </reaction>
</comment>
<accession>A0A1P8WH96</accession>
<keyword evidence="3" id="KW-0597">Phosphoprotein</keyword>
<keyword evidence="7" id="KW-0812">Transmembrane</keyword>
<keyword evidence="7" id="KW-1133">Transmembrane helix</keyword>
<dbReference type="InterPro" id="IPR013655">
    <property type="entry name" value="PAS_fold_3"/>
</dbReference>
<dbReference type="Pfam" id="PF02518">
    <property type="entry name" value="HATPase_c"/>
    <property type="match status" value="1"/>
</dbReference>
<name>A0A1P8WH96_9PLAN</name>
<dbReference type="SUPFAM" id="SSF55785">
    <property type="entry name" value="PYP-like sensor domain (PAS domain)"/>
    <property type="match status" value="3"/>
</dbReference>
<dbReference type="PANTHER" id="PTHR43304">
    <property type="entry name" value="PHYTOCHROME-LIKE PROTEIN CPH1"/>
    <property type="match status" value="1"/>
</dbReference>
<dbReference type="InterPro" id="IPR000700">
    <property type="entry name" value="PAS-assoc_C"/>
</dbReference>
<keyword evidence="12" id="KW-1185">Reference proteome</keyword>
<keyword evidence="6" id="KW-0175">Coiled coil</keyword>
<dbReference type="Pfam" id="PF08447">
    <property type="entry name" value="PAS_3"/>
    <property type="match status" value="2"/>
</dbReference>
<dbReference type="InterPro" id="IPR035965">
    <property type="entry name" value="PAS-like_dom_sf"/>
</dbReference>
<feature type="domain" description="PAS" evidence="9">
    <location>
        <begin position="266"/>
        <end position="341"/>
    </location>
</feature>
<evidence type="ECO:0000256" key="3">
    <source>
        <dbReference type="ARBA" id="ARBA00022553"/>
    </source>
</evidence>
<dbReference type="PROSITE" id="PS50109">
    <property type="entry name" value="HIS_KIN"/>
    <property type="match status" value="1"/>
</dbReference>
<dbReference type="InterPro" id="IPR003594">
    <property type="entry name" value="HATPase_dom"/>
</dbReference>
<dbReference type="SMART" id="SM00388">
    <property type="entry name" value="HisKA"/>
    <property type="match status" value="1"/>
</dbReference>
<dbReference type="SMART" id="SM00387">
    <property type="entry name" value="HATPase_c"/>
    <property type="match status" value="1"/>
</dbReference>
<evidence type="ECO:0000256" key="1">
    <source>
        <dbReference type="ARBA" id="ARBA00000085"/>
    </source>
</evidence>
<evidence type="ECO:0000259" key="8">
    <source>
        <dbReference type="PROSITE" id="PS50109"/>
    </source>
</evidence>
<gene>
    <name evidence="11" type="primary">cph_7</name>
    <name evidence="11" type="ORF">Fuma_03074</name>
</gene>
<dbReference type="PRINTS" id="PR00344">
    <property type="entry name" value="BCTRLSENSOR"/>
</dbReference>
<dbReference type="InterPro" id="IPR013656">
    <property type="entry name" value="PAS_4"/>
</dbReference>
<evidence type="ECO:0000259" key="10">
    <source>
        <dbReference type="PROSITE" id="PS50113"/>
    </source>
</evidence>
<dbReference type="SMART" id="SM00091">
    <property type="entry name" value="PAS"/>
    <property type="match status" value="3"/>
</dbReference>
<evidence type="ECO:0000259" key="9">
    <source>
        <dbReference type="PROSITE" id="PS50112"/>
    </source>
</evidence>
<reference evidence="11 12" key="1">
    <citation type="journal article" date="2016" name="Front. Microbiol.">
        <title>Fuerstia marisgermanicae gen. nov., sp. nov., an Unusual Member of the Phylum Planctomycetes from the German Wadden Sea.</title>
        <authorList>
            <person name="Kohn T."/>
            <person name="Heuer A."/>
            <person name="Jogler M."/>
            <person name="Vollmers J."/>
            <person name="Boedeker C."/>
            <person name="Bunk B."/>
            <person name="Rast P."/>
            <person name="Borchert D."/>
            <person name="Glockner I."/>
            <person name="Freese H.M."/>
            <person name="Klenk H.P."/>
            <person name="Overmann J."/>
            <person name="Kaster A.K."/>
            <person name="Rohde M."/>
            <person name="Wiegand S."/>
            <person name="Jogler C."/>
        </authorList>
    </citation>
    <scope>NUCLEOTIDE SEQUENCE [LARGE SCALE GENOMIC DNA]</scope>
    <source>
        <strain evidence="11 12">NH11</strain>
    </source>
</reference>
<dbReference type="InterPro" id="IPR052162">
    <property type="entry name" value="Sensor_kinase/Photoreceptor"/>
</dbReference>
<feature type="transmembrane region" description="Helical" evidence="7">
    <location>
        <begin position="31"/>
        <end position="53"/>
    </location>
</feature>
<dbReference type="PROSITE" id="PS50113">
    <property type="entry name" value="PAC"/>
    <property type="match status" value="3"/>
</dbReference>
<feature type="domain" description="PAC" evidence="10">
    <location>
        <begin position="207"/>
        <end position="265"/>
    </location>
</feature>
<dbReference type="SUPFAM" id="SSF47384">
    <property type="entry name" value="Homodimeric domain of signal transducing histidine kinase"/>
    <property type="match status" value="1"/>
</dbReference>
<proteinExistence type="predicted"/>
<feature type="transmembrane region" description="Helical" evidence="7">
    <location>
        <begin position="92"/>
        <end position="112"/>
    </location>
</feature>
<feature type="coiled-coil region" evidence="6">
    <location>
        <begin position="516"/>
        <end position="543"/>
    </location>
</feature>
<evidence type="ECO:0000256" key="5">
    <source>
        <dbReference type="ARBA" id="ARBA00022777"/>
    </source>
</evidence>
<dbReference type="PANTHER" id="PTHR43304:SF1">
    <property type="entry name" value="PAC DOMAIN-CONTAINING PROTEIN"/>
    <property type="match status" value="1"/>
</dbReference>
<dbReference type="GO" id="GO:0000155">
    <property type="term" value="F:phosphorelay sensor kinase activity"/>
    <property type="evidence" value="ECO:0007669"/>
    <property type="project" value="InterPro"/>
</dbReference>
<dbReference type="FunFam" id="3.30.565.10:FF:000006">
    <property type="entry name" value="Sensor histidine kinase WalK"/>
    <property type="match status" value="1"/>
</dbReference>
<dbReference type="Pfam" id="PF00512">
    <property type="entry name" value="HisKA"/>
    <property type="match status" value="1"/>
</dbReference>
<feature type="domain" description="PAC" evidence="10">
    <location>
        <begin position="473"/>
        <end position="525"/>
    </location>
</feature>
<dbReference type="Gene3D" id="3.30.565.10">
    <property type="entry name" value="Histidine kinase-like ATPase, C-terminal domain"/>
    <property type="match status" value="1"/>
</dbReference>
<dbReference type="EMBL" id="CP017641">
    <property type="protein sequence ID" value="APZ93456.1"/>
    <property type="molecule type" value="Genomic_DNA"/>
</dbReference>
<sequence>MVDQMQDFAPLLTVLAKPVLTAAIDAGTFKSVADLVTFFCVTVISLVLIVWATPTAKTRLLRVMAVLYCGSGIFHFLAYWHRHLPVKSSSVIVGSLVAMILILIMALVIYVLKKFSGAEHLAETQKSLNRAKQELSREQYLLSSLVDNLPDCIYFKDADSRFIRCNQRTADIFELATPEDALGKSDHDFYRKEEADEYRADELHIMQTGEPIINKEEYELLPDGQHHWMLSTKLPLRDADGNIIGTFGLSRDITQLKQAEARLTEWRERFELAVKGTNDGLWDWNVQTDEVWYAARFRELLGFEGDDIIAFPNQLKSFIDRLHPEDRVRVMRSFDDHLENRRPHDEEYRLHTVDGHDRWFRGRGQAKWDENGKPVRMAGSIQDVHRRHQEQEELNSLKLQLQQALQGGNVGMWDWDVLTNEVIVSPELMLQIGEDPERPWTSLNDWNIRLHPDDRDAAVQRTQDYIAGRIEEYESSFRLQHANGGYRWILSRGKLFRKDDGQPRRFIGVHVDLTELREAQEALADSEARLTNRSAELERSNRELQQFAYVASHDLQEPLRSVVGFCQLLEREYQDSLDDTGQMYLQMIVDGGKRMQQLISDLLEYSRVGRGNSFESVDLQDTMEQVTALLHSAITESDAKVTFDALPTVQADGAQMVRLFQNLVGNAIKYRGDRSPVVKIWSEESNTEWKLFVSDNGIGIDNEFSDQVFIIFKRLHTREEYPGTGIGLAICRRIVERHRGQIRLLESHSQQVDPDHGCTFEIILPKSHT</sequence>
<keyword evidence="4 11" id="KW-0808">Transferase</keyword>
<dbReference type="InterPro" id="IPR003661">
    <property type="entry name" value="HisK_dim/P_dom"/>
</dbReference>
<dbReference type="RefSeq" id="WP_077024916.1">
    <property type="nucleotide sequence ID" value="NZ_CP017641.1"/>
</dbReference>
<protein>
    <recommendedName>
        <fullName evidence="2">histidine kinase</fullName>
        <ecNumber evidence="2">2.7.13.3</ecNumber>
    </recommendedName>
</protein>
<feature type="transmembrane region" description="Helical" evidence="7">
    <location>
        <begin position="60"/>
        <end position="80"/>
    </location>
</feature>
<keyword evidence="7" id="KW-0472">Membrane</keyword>
<dbReference type="EC" id="2.7.13.3" evidence="2"/>
<feature type="domain" description="PAC" evidence="10">
    <location>
        <begin position="344"/>
        <end position="396"/>
    </location>
</feature>
<evidence type="ECO:0000313" key="11">
    <source>
        <dbReference type="EMBL" id="APZ93456.1"/>
    </source>
</evidence>
<dbReference type="KEGG" id="fmr:Fuma_03074"/>
<dbReference type="SMART" id="SM00086">
    <property type="entry name" value="PAC"/>
    <property type="match status" value="3"/>
</dbReference>
<dbReference type="InterPro" id="IPR005467">
    <property type="entry name" value="His_kinase_dom"/>
</dbReference>
<dbReference type="CDD" id="cd00082">
    <property type="entry name" value="HisKA"/>
    <property type="match status" value="1"/>
</dbReference>
<evidence type="ECO:0000256" key="4">
    <source>
        <dbReference type="ARBA" id="ARBA00022679"/>
    </source>
</evidence>
<dbReference type="OrthoDB" id="231918at2"/>
<organism evidence="11 12">
    <name type="scientific">Fuerstiella marisgermanici</name>
    <dbReference type="NCBI Taxonomy" id="1891926"/>
    <lineage>
        <taxon>Bacteria</taxon>
        <taxon>Pseudomonadati</taxon>
        <taxon>Planctomycetota</taxon>
        <taxon>Planctomycetia</taxon>
        <taxon>Planctomycetales</taxon>
        <taxon>Planctomycetaceae</taxon>
        <taxon>Fuerstiella</taxon>
    </lineage>
</organism>
<evidence type="ECO:0000256" key="2">
    <source>
        <dbReference type="ARBA" id="ARBA00012438"/>
    </source>
</evidence>
<feature type="domain" description="Histidine kinase" evidence="8">
    <location>
        <begin position="550"/>
        <end position="768"/>
    </location>
</feature>